<gene>
    <name evidence="1" type="ORF">ACFSVL_09500</name>
</gene>
<name>A0ABW5H3H1_9PSEU</name>
<proteinExistence type="predicted"/>
<evidence type="ECO:0000313" key="2">
    <source>
        <dbReference type="Proteomes" id="UP001597483"/>
    </source>
</evidence>
<protein>
    <submittedName>
        <fullName evidence="1">Uncharacterized protein</fullName>
    </submittedName>
</protein>
<dbReference type="EMBL" id="JBHUKS010000006">
    <property type="protein sequence ID" value="MFD2467626.1"/>
    <property type="molecule type" value="Genomic_DNA"/>
</dbReference>
<dbReference type="Proteomes" id="UP001597483">
    <property type="component" value="Unassembled WGS sequence"/>
</dbReference>
<comment type="caution">
    <text evidence="1">The sequence shown here is derived from an EMBL/GenBank/DDBJ whole genome shotgun (WGS) entry which is preliminary data.</text>
</comment>
<organism evidence="1 2">
    <name type="scientific">Amycolatopsis silviterrae</name>
    <dbReference type="NCBI Taxonomy" id="1656914"/>
    <lineage>
        <taxon>Bacteria</taxon>
        <taxon>Bacillati</taxon>
        <taxon>Actinomycetota</taxon>
        <taxon>Actinomycetes</taxon>
        <taxon>Pseudonocardiales</taxon>
        <taxon>Pseudonocardiaceae</taxon>
        <taxon>Amycolatopsis</taxon>
    </lineage>
</organism>
<dbReference type="RefSeq" id="WP_378302518.1">
    <property type="nucleotide sequence ID" value="NZ_JBHUKS010000006.1"/>
</dbReference>
<evidence type="ECO:0000313" key="1">
    <source>
        <dbReference type="EMBL" id="MFD2467626.1"/>
    </source>
</evidence>
<sequence>MGQDGAEPVPSLAPLPEPVHRAAEVFRECLIEVARLADAVPPDGSADGVLRRGIRQALDGRSQLPEELFDALLRAAVHDPDPSFNRQFVEPAVTAFGRRRVQEALLGCLATGTDPERAGAARAWYWAEPRLVCRGEALVATPESQAEYDAHADLGARWNAAALREFVANEDLDVRCCVLPVLPLHPSAHPGSARGLIAEAVRVARTHPDGYLRSRVEIQVRSGAE</sequence>
<reference evidence="2" key="1">
    <citation type="journal article" date="2019" name="Int. J. Syst. Evol. Microbiol.">
        <title>The Global Catalogue of Microorganisms (GCM) 10K type strain sequencing project: providing services to taxonomists for standard genome sequencing and annotation.</title>
        <authorList>
            <consortium name="The Broad Institute Genomics Platform"/>
            <consortium name="The Broad Institute Genome Sequencing Center for Infectious Disease"/>
            <person name="Wu L."/>
            <person name="Ma J."/>
        </authorList>
    </citation>
    <scope>NUCLEOTIDE SEQUENCE [LARGE SCALE GENOMIC DNA]</scope>
    <source>
        <strain evidence="2">CGMCC 4.7641</strain>
    </source>
</reference>
<keyword evidence="2" id="KW-1185">Reference proteome</keyword>
<accession>A0ABW5H3H1</accession>